<accession>A0A4V3D3V7</accession>
<evidence type="ECO:0000256" key="1">
    <source>
        <dbReference type="SAM" id="Phobius"/>
    </source>
</evidence>
<evidence type="ECO:0000313" key="3">
    <source>
        <dbReference type="EMBL" id="TDQ31513.1"/>
    </source>
</evidence>
<dbReference type="InterPro" id="IPR011933">
    <property type="entry name" value="Double_TM_dom"/>
</dbReference>
<feature type="domain" description="Aerotolerance regulator N-terminal" evidence="2">
    <location>
        <begin position="1"/>
        <end position="76"/>
    </location>
</feature>
<dbReference type="PANTHER" id="PTHR37464:SF1">
    <property type="entry name" value="BLL2463 PROTEIN"/>
    <property type="match status" value="1"/>
</dbReference>
<keyword evidence="1" id="KW-0472">Membrane</keyword>
<dbReference type="InterPro" id="IPR036465">
    <property type="entry name" value="vWFA_dom_sf"/>
</dbReference>
<dbReference type="Pfam" id="PF07584">
    <property type="entry name" value="BatA"/>
    <property type="match status" value="1"/>
</dbReference>
<dbReference type="SUPFAM" id="SSF53300">
    <property type="entry name" value="vWA-like"/>
    <property type="match status" value="1"/>
</dbReference>
<reference evidence="3 4" key="1">
    <citation type="submission" date="2019-03" db="EMBL/GenBank/DDBJ databases">
        <title>Genomic Encyclopedia of Archaeal and Bacterial Type Strains, Phase II (KMG-II): from individual species to whole genera.</title>
        <authorList>
            <person name="Goeker M."/>
        </authorList>
    </citation>
    <scope>NUCLEOTIDE SEQUENCE [LARGE SCALE GENOMIC DNA]</scope>
    <source>
        <strain evidence="3 4">DSM 18435</strain>
    </source>
</reference>
<name>A0A4V3D3V7_9FLAO</name>
<sequence length="638" mass="71769">MSFTHPELLWALLLLLIPLIVHLFQLRRFRKTPFTNVRFLREVVTESRRSKSLKRYLLLASRLLLLACLVLAFRGPYLTNPEAQRKKETVVYLDNSFSMQATDDQGSLLESAVQQLLASIPRDMEITVFSNTELFREMTSKDLSNNLLAMGYTQEQLTLAQVLLKARSLFNDEGSEKNLLVISDFQARMSGEPMETEGISLHLVPARRSQGKNIAVDSVYLDSSIPGSPQLTAILSSSEPIETIPVSLFNGDTLIAKTAAAFNNSRKASVPFSLSAGKSVKGRVVIDDTELLFDNDIYFTINDNRRIKVMVIGDQPTGYLSRIYTGDEFDLTIRSARELNFGDIPDQNLVILNQLPELSRALGNSISSFHKSGGSVLVIPSGVADLNSYNELTKSLANTEITGKIEDSREITTIQFGHPLLLNLFEREITNFQYPQVNSFYRVNSRKPEVLGLQGDQPFLLGSDRVYLFTAPLDLDHSSFQRSPLIVPVFYSMGKKSLAEPELYYTIGRASEVDIPVSFSKDQIVKLALGNEEFIPLQQSFAKQTRLYFNDQPEHAGNYQLRSGDSLLGQLSFNYQRTENSQTFIDPGTLGDHEITDSIRSYFVSLEKAGHVTELWKWFVILALLFLLAEILIQKFIP</sequence>
<dbReference type="RefSeq" id="WP_133644330.1">
    <property type="nucleotide sequence ID" value="NZ_SNYI01000002.1"/>
</dbReference>
<feature type="transmembrane region" description="Helical" evidence="1">
    <location>
        <begin position="56"/>
        <end position="77"/>
    </location>
</feature>
<comment type="caution">
    <text evidence="3">The sequence shown here is derived from an EMBL/GenBank/DDBJ whole genome shotgun (WGS) entry which is preliminary data.</text>
</comment>
<proteinExistence type="predicted"/>
<dbReference type="InterPro" id="IPR024163">
    <property type="entry name" value="Aerotolerance_reg_N"/>
</dbReference>
<protein>
    <submittedName>
        <fullName evidence="3">Putative membrane protein (TIGR02226 family)</fullName>
    </submittedName>
</protein>
<evidence type="ECO:0000313" key="4">
    <source>
        <dbReference type="Proteomes" id="UP000295468"/>
    </source>
</evidence>
<dbReference type="NCBIfam" id="TIGR02226">
    <property type="entry name" value="two_anch"/>
    <property type="match status" value="1"/>
</dbReference>
<dbReference type="PANTHER" id="PTHR37464">
    <property type="entry name" value="BLL2463 PROTEIN"/>
    <property type="match status" value="1"/>
</dbReference>
<keyword evidence="4" id="KW-1185">Reference proteome</keyword>
<gene>
    <name evidence="3" type="ORF">CLV82_2221</name>
</gene>
<organism evidence="3 4">
    <name type="scientific">Zeaxanthinibacter enoshimensis</name>
    <dbReference type="NCBI Taxonomy" id="392009"/>
    <lineage>
        <taxon>Bacteria</taxon>
        <taxon>Pseudomonadati</taxon>
        <taxon>Bacteroidota</taxon>
        <taxon>Flavobacteriia</taxon>
        <taxon>Flavobacteriales</taxon>
        <taxon>Flavobacteriaceae</taxon>
        <taxon>Zeaxanthinibacter</taxon>
    </lineage>
</organism>
<dbReference type="Proteomes" id="UP000295468">
    <property type="component" value="Unassembled WGS sequence"/>
</dbReference>
<dbReference type="AlphaFoldDB" id="A0A4V3D3V7"/>
<dbReference type="EMBL" id="SNYI01000002">
    <property type="protein sequence ID" value="TDQ31513.1"/>
    <property type="molecule type" value="Genomic_DNA"/>
</dbReference>
<dbReference type="OrthoDB" id="9810200at2"/>
<feature type="transmembrane region" description="Helical" evidence="1">
    <location>
        <begin position="6"/>
        <end position="24"/>
    </location>
</feature>
<keyword evidence="1" id="KW-1133">Transmembrane helix</keyword>
<keyword evidence="1" id="KW-0812">Transmembrane</keyword>
<evidence type="ECO:0000259" key="2">
    <source>
        <dbReference type="Pfam" id="PF07584"/>
    </source>
</evidence>